<proteinExistence type="inferred from homology"/>
<evidence type="ECO:0000313" key="10">
    <source>
        <dbReference type="Proteomes" id="UP000001593"/>
    </source>
</evidence>
<dbReference type="EMBL" id="DS474046">
    <property type="protein sequence ID" value="EDO27026.1"/>
    <property type="molecule type" value="Genomic_DNA"/>
</dbReference>
<dbReference type="Gene3D" id="1.10.10.10">
    <property type="entry name" value="Winged helix-like DNA-binding domain superfamily/Winged helix DNA-binding domain"/>
    <property type="match status" value="1"/>
</dbReference>
<dbReference type="PANTHER" id="PTHR12081:SF18">
    <property type="entry name" value="TRANSCRIPTION FACTOR E2F2-RELATED"/>
    <property type="match status" value="1"/>
</dbReference>
<keyword evidence="10" id="KW-1185">Reference proteome</keyword>
<keyword evidence="6 7" id="KW-0539">Nucleus</keyword>
<dbReference type="Pfam" id="PF02319">
    <property type="entry name" value="WHD_E2F_TDP"/>
    <property type="match status" value="1"/>
</dbReference>
<dbReference type="GO" id="GO:0005667">
    <property type="term" value="C:transcription regulator complex"/>
    <property type="evidence" value="ECO:0007669"/>
    <property type="project" value="InterPro"/>
</dbReference>
<dbReference type="STRING" id="45351.A7TAE5"/>
<evidence type="ECO:0000256" key="1">
    <source>
        <dbReference type="ARBA" id="ARBA00004123"/>
    </source>
</evidence>
<dbReference type="FunFam" id="1.10.10.10:FF:000458">
    <property type="entry name" value="E2F-like (Mammalian transcription factor)"/>
    <property type="match status" value="1"/>
</dbReference>
<accession>A7TAE5</accession>
<dbReference type="GO" id="GO:0005634">
    <property type="term" value="C:nucleus"/>
    <property type="evidence" value="ECO:0007669"/>
    <property type="project" value="UniProtKB-SubCell"/>
</dbReference>
<evidence type="ECO:0000256" key="5">
    <source>
        <dbReference type="ARBA" id="ARBA00023163"/>
    </source>
</evidence>
<protein>
    <recommendedName>
        <fullName evidence="8">E2F/DP family winged-helix DNA-binding domain-containing protein</fullName>
    </recommendedName>
</protein>
<dbReference type="SMART" id="SM01372">
    <property type="entry name" value="E2F_TDP"/>
    <property type="match status" value="1"/>
</dbReference>
<feature type="non-terminal residue" evidence="9">
    <location>
        <position position="1"/>
    </location>
</feature>
<dbReference type="InParanoid" id="A7TAE5"/>
<evidence type="ECO:0000256" key="6">
    <source>
        <dbReference type="ARBA" id="ARBA00023242"/>
    </source>
</evidence>
<dbReference type="GO" id="GO:0006357">
    <property type="term" value="P:regulation of transcription by RNA polymerase II"/>
    <property type="evidence" value="ECO:0007669"/>
    <property type="project" value="InterPro"/>
</dbReference>
<dbReference type="PhylomeDB" id="A7TAE5"/>
<evidence type="ECO:0000256" key="4">
    <source>
        <dbReference type="ARBA" id="ARBA00023125"/>
    </source>
</evidence>
<dbReference type="InterPro" id="IPR036390">
    <property type="entry name" value="WH_DNA-bd_sf"/>
</dbReference>
<reference evidence="9 10" key="1">
    <citation type="journal article" date="2007" name="Science">
        <title>Sea anemone genome reveals ancestral eumetazoan gene repertoire and genomic organization.</title>
        <authorList>
            <person name="Putnam N.H."/>
            <person name="Srivastava M."/>
            <person name="Hellsten U."/>
            <person name="Dirks B."/>
            <person name="Chapman J."/>
            <person name="Salamov A."/>
            <person name="Terry A."/>
            <person name="Shapiro H."/>
            <person name="Lindquist E."/>
            <person name="Kapitonov V.V."/>
            <person name="Jurka J."/>
            <person name="Genikhovich G."/>
            <person name="Grigoriev I.V."/>
            <person name="Lucas S.M."/>
            <person name="Steele R.E."/>
            <person name="Finnerty J.R."/>
            <person name="Technau U."/>
            <person name="Martindale M.Q."/>
            <person name="Rokhsar D.S."/>
        </authorList>
    </citation>
    <scope>NUCLEOTIDE SEQUENCE [LARGE SCALE GENOMIC DNA]</scope>
    <source>
        <strain evidence="10">CH2 X CH6</strain>
    </source>
</reference>
<evidence type="ECO:0000256" key="7">
    <source>
        <dbReference type="RuleBase" id="RU003796"/>
    </source>
</evidence>
<sequence>SLVDITRSLVRELKGAPAQTVDLNELAVRFAVDKRRLYDVVNILEGISLIKRRAAQRVSWNR</sequence>
<feature type="domain" description="E2F/DP family winged-helix DNA-binding" evidence="8">
    <location>
        <begin position="1"/>
        <end position="62"/>
    </location>
</feature>
<dbReference type="GO" id="GO:0000978">
    <property type="term" value="F:RNA polymerase II cis-regulatory region sequence-specific DNA binding"/>
    <property type="evidence" value="ECO:0007669"/>
    <property type="project" value="InterPro"/>
</dbReference>
<evidence type="ECO:0000256" key="3">
    <source>
        <dbReference type="ARBA" id="ARBA00023015"/>
    </source>
</evidence>
<dbReference type="InterPro" id="IPR015633">
    <property type="entry name" value="E2F"/>
</dbReference>
<keyword evidence="3 7" id="KW-0805">Transcription regulation</keyword>
<keyword evidence="5 7" id="KW-0804">Transcription</keyword>
<organism evidence="9 10">
    <name type="scientific">Nematostella vectensis</name>
    <name type="common">Starlet sea anemone</name>
    <dbReference type="NCBI Taxonomy" id="45351"/>
    <lineage>
        <taxon>Eukaryota</taxon>
        <taxon>Metazoa</taxon>
        <taxon>Cnidaria</taxon>
        <taxon>Anthozoa</taxon>
        <taxon>Hexacorallia</taxon>
        <taxon>Actiniaria</taxon>
        <taxon>Edwardsiidae</taxon>
        <taxon>Nematostella</taxon>
    </lineage>
</organism>
<dbReference type="PANTHER" id="PTHR12081">
    <property type="entry name" value="TRANSCRIPTION FACTOR E2F"/>
    <property type="match status" value="1"/>
</dbReference>
<dbReference type="AlphaFoldDB" id="A7TAE5"/>
<dbReference type="Proteomes" id="UP000001593">
    <property type="component" value="Unassembled WGS sequence"/>
</dbReference>
<dbReference type="InterPro" id="IPR036388">
    <property type="entry name" value="WH-like_DNA-bd_sf"/>
</dbReference>
<evidence type="ECO:0000313" key="9">
    <source>
        <dbReference type="EMBL" id="EDO27026.1"/>
    </source>
</evidence>
<evidence type="ECO:0000256" key="2">
    <source>
        <dbReference type="ARBA" id="ARBA00010940"/>
    </source>
</evidence>
<dbReference type="InterPro" id="IPR003316">
    <property type="entry name" value="E2F_WHTH_DNA-bd_dom"/>
</dbReference>
<dbReference type="HOGENOM" id="CLU_2910813_0_0_1"/>
<comment type="similarity">
    <text evidence="2 7">Belongs to the E2F/DP family.</text>
</comment>
<keyword evidence="4 7" id="KW-0238">DNA-binding</keyword>
<gene>
    <name evidence="9" type="ORF">NEMVEDRAFT_v1g152277</name>
</gene>
<dbReference type="SUPFAM" id="SSF46785">
    <property type="entry name" value="Winged helix' DNA-binding domain"/>
    <property type="match status" value="1"/>
</dbReference>
<comment type="subcellular location">
    <subcellularLocation>
        <location evidence="1 7">Nucleus</location>
    </subcellularLocation>
</comment>
<evidence type="ECO:0000259" key="8">
    <source>
        <dbReference type="SMART" id="SM01372"/>
    </source>
</evidence>
<name>A7TAE5_NEMVE</name>